<feature type="compositionally biased region" description="Low complexity" evidence="1">
    <location>
        <begin position="142"/>
        <end position="159"/>
    </location>
</feature>
<dbReference type="AlphaFoldDB" id="A0A3R7MH74"/>
<organism evidence="2 3">
    <name type="scientific">Penaeus vannamei</name>
    <name type="common">Whiteleg shrimp</name>
    <name type="synonym">Litopenaeus vannamei</name>
    <dbReference type="NCBI Taxonomy" id="6689"/>
    <lineage>
        <taxon>Eukaryota</taxon>
        <taxon>Metazoa</taxon>
        <taxon>Ecdysozoa</taxon>
        <taxon>Arthropoda</taxon>
        <taxon>Crustacea</taxon>
        <taxon>Multicrustacea</taxon>
        <taxon>Malacostraca</taxon>
        <taxon>Eumalacostraca</taxon>
        <taxon>Eucarida</taxon>
        <taxon>Decapoda</taxon>
        <taxon>Dendrobranchiata</taxon>
        <taxon>Penaeoidea</taxon>
        <taxon>Penaeidae</taxon>
        <taxon>Penaeus</taxon>
    </lineage>
</organism>
<feature type="region of interest" description="Disordered" evidence="1">
    <location>
        <begin position="141"/>
        <end position="161"/>
    </location>
</feature>
<evidence type="ECO:0000256" key="1">
    <source>
        <dbReference type="SAM" id="MobiDB-lite"/>
    </source>
</evidence>
<reference evidence="2 3" key="1">
    <citation type="submission" date="2018-04" db="EMBL/GenBank/DDBJ databases">
        <authorList>
            <person name="Zhang X."/>
            <person name="Yuan J."/>
            <person name="Li F."/>
            <person name="Xiang J."/>
        </authorList>
    </citation>
    <scope>NUCLEOTIDE SEQUENCE [LARGE SCALE GENOMIC DNA]</scope>
    <source>
        <tissue evidence="2">Muscle</tissue>
    </source>
</reference>
<accession>A0A3R7MH74</accession>
<protein>
    <submittedName>
        <fullName evidence="2">Uncharacterized protein</fullName>
    </submittedName>
</protein>
<gene>
    <name evidence="2" type="ORF">C7M84_004948</name>
</gene>
<comment type="caution">
    <text evidence="2">The sequence shown here is derived from an EMBL/GenBank/DDBJ whole genome shotgun (WGS) entry which is preliminary data.</text>
</comment>
<feature type="region of interest" description="Disordered" evidence="1">
    <location>
        <begin position="106"/>
        <end position="127"/>
    </location>
</feature>
<dbReference type="Proteomes" id="UP000283509">
    <property type="component" value="Unassembled WGS sequence"/>
</dbReference>
<evidence type="ECO:0000313" key="2">
    <source>
        <dbReference type="EMBL" id="ROT76458.1"/>
    </source>
</evidence>
<dbReference type="EMBL" id="QCYY01001659">
    <property type="protein sequence ID" value="ROT76458.1"/>
    <property type="molecule type" value="Genomic_DNA"/>
</dbReference>
<name>A0A3R7MH74_PENVA</name>
<sequence length="435" mass="46909">MYGGRVDQQSREHYDHRCHQIANSYRRRSSLEEALLSAAVSLCAHVEPWMGPHRGGNGVGALARQVLHMGGGGNGGRSQGIFLQRSTLGQELRGGGRNWVLSMRQRNGRKPKADERAPSNAPTACVTSAPVTARADPCAFASSRSGWSSPTTSPPSDASPEGRWVLFVGVEERGRRDLRVVFYAHSSFSLSRLWTARSCRSSRLHSRSYSKSLASLSLSPSSSTSSLSSPPSPLASSPSLSHSEPSLTSLFLSIPPHPYSILSHPPSSPLRSPVSHPTPPVVALFHRHRDQPSPLLSLLSLFSSLPLSLLLLSPLSSHTLSPLDPSTIHSSSPSPQLHLYPPLVIHSLPPPLFISRPLSSPLHPSSFISLLLLLSLFLILLQSSNSPLSSSLPPLPLSSHSTHPPASSLLPPPSRPSSYSPSFSLIHLYVSLRFR</sequence>
<feature type="region of interest" description="Disordered" evidence="1">
    <location>
        <begin position="217"/>
        <end position="241"/>
    </location>
</feature>
<proteinExistence type="predicted"/>
<reference evidence="2 3" key="2">
    <citation type="submission" date="2019-01" db="EMBL/GenBank/DDBJ databases">
        <title>The decoding of complex shrimp genome reveals the adaptation for benthos swimmer, frequently molting mechanism and breeding impact on genome.</title>
        <authorList>
            <person name="Sun Y."/>
            <person name="Gao Y."/>
            <person name="Yu Y."/>
        </authorList>
    </citation>
    <scope>NUCLEOTIDE SEQUENCE [LARGE SCALE GENOMIC DNA]</scope>
    <source>
        <tissue evidence="2">Muscle</tissue>
    </source>
</reference>
<keyword evidence="3" id="KW-1185">Reference proteome</keyword>
<evidence type="ECO:0000313" key="3">
    <source>
        <dbReference type="Proteomes" id="UP000283509"/>
    </source>
</evidence>